<organism evidence="2 3">
    <name type="scientific">Rhizobium loti</name>
    <name type="common">Mesorhizobium loti</name>
    <dbReference type="NCBI Taxonomy" id="381"/>
    <lineage>
        <taxon>Bacteria</taxon>
        <taxon>Pseudomonadati</taxon>
        <taxon>Pseudomonadota</taxon>
        <taxon>Alphaproteobacteria</taxon>
        <taxon>Hyphomicrobiales</taxon>
        <taxon>Phyllobacteriaceae</taxon>
        <taxon>Mesorhizobium</taxon>
    </lineage>
</organism>
<accession>A0A6M7U3G3</accession>
<dbReference type="RefSeq" id="WP_056566119.1">
    <property type="nucleotide sequence ID" value="NZ_CP033334.1"/>
</dbReference>
<protein>
    <submittedName>
        <fullName evidence="2">Multidrug DMT transporter permease</fullName>
    </submittedName>
</protein>
<sequence length="309" mass="33022">MAAFFHRLISPANANAIWIGIALMLLGNFFFALNDALGKILVASFSVGQVLASRAIGSFVILGPMLYQQGDPIFWKVDRPVLHVLRVALATIDSGLFYAAVVHLPLADVLTFYMAGPIYVAAMSHVFLGERLGWRRWLAILAGFGGVVIALDPSSASLTPDAIYPIAGSISYSVALMLNKVLSRTSDTTLGVFQMTGALIGGMAFAVFDWITPSPAQAASMLLLGIVGCLAHLMITRAIKLAPVSMLAPLQYTLLLWGIVLGVLVFGDVPGSRILAGACIIVFAGLFIFHRKVVRQEPLDADTVPRDVP</sequence>
<dbReference type="InterPro" id="IPR000620">
    <property type="entry name" value="EamA_dom"/>
</dbReference>
<evidence type="ECO:0000313" key="2">
    <source>
        <dbReference type="EMBL" id="OBQ60919.1"/>
    </source>
</evidence>
<dbReference type="SUPFAM" id="SSF103481">
    <property type="entry name" value="Multidrug resistance efflux transporter EmrE"/>
    <property type="match status" value="2"/>
</dbReference>
<dbReference type="AlphaFoldDB" id="A0A6M7U3G3"/>
<dbReference type="Pfam" id="PF00892">
    <property type="entry name" value="EamA"/>
    <property type="match status" value="2"/>
</dbReference>
<dbReference type="PANTHER" id="PTHR22911:SF135">
    <property type="entry name" value="BLR4310 PROTEIN"/>
    <property type="match status" value="1"/>
</dbReference>
<proteinExistence type="predicted"/>
<name>A0A6M7U3G3_RHILI</name>
<dbReference type="GO" id="GO:0016020">
    <property type="term" value="C:membrane"/>
    <property type="evidence" value="ECO:0007669"/>
    <property type="project" value="InterPro"/>
</dbReference>
<evidence type="ECO:0000313" key="3">
    <source>
        <dbReference type="Proteomes" id="UP000093737"/>
    </source>
</evidence>
<feature type="domain" description="EamA" evidence="1">
    <location>
        <begin position="19"/>
        <end position="150"/>
    </location>
</feature>
<dbReference type="Gene3D" id="1.10.3730.20">
    <property type="match status" value="1"/>
</dbReference>
<evidence type="ECO:0000259" key="1">
    <source>
        <dbReference type="Pfam" id="PF00892"/>
    </source>
</evidence>
<comment type="caution">
    <text evidence="2">The sequence shown here is derived from an EMBL/GenBank/DDBJ whole genome shotgun (WGS) entry which is preliminary data.</text>
</comment>
<dbReference type="PANTHER" id="PTHR22911">
    <property type="entry name" value="ACYL-MALONYL CONDENSING ENZYME-RELATED"/>
    <property type="match status" value="1"/>
</dbReference>
<dbReference type="Proteomes" id="UP000093737">
    <property type="component" value="Unassembled WGS sequence"/>
</dbReference>
<gene>
    <name evidence="2" type="ORF">A8145_23735</name>
</gene>
<dbReference type="EMBL" id="LYTK01000021">
    <property type="protein sequence ID" value="OBQ60919.1"/>
    <property type="molecule type" value="Genomic_DNA"/>
</dbReference>
<feature type="domain" description="EamA" evidence="1">
    <location>
        <begin position="166"/>
        <end position="288"/>
    </location>
</feature>
<dbReference type="InterPro" id="IPR037185">
    <property type="entry name" value="EmrE-like"/>
</dbReference>
<reference evidence="2 3" key="1">
    <citation type="submission" date="2016-05" db="EMBL/GenBank/DDBJ databases">
        <authorList>
            <person name="Ramsay J.P."/>
        </authorList>
    </citation>
    <scope>NUCLEOTIDE SEQUENCE [LARGE SCALE GENOMIC DNA]</scope>
    <source>
        <strain evidence="2 3">NZP2042</strain>
    </source>
</reference>